<dbReference type="PANTHER" id="PTHR38479">
    <property type="entry name" value="LMO0824 PROTEIN"/>
    <property type="match status" value="1"/>
</dbReference>
<dbReference type="RefSeq" id="WP_345204851.1">
    <property type="nucleotide sequence ID" value="NZ_BAABGM010000011.1"/>
</dbReference>
<keyword evidence="2" id="KW-1185">Reference proteome</keyword>
<comment type="caution">
    <text evidence="1">The sequence shown here is derived from an EMBL/GenBank/DDBJ whole genome shotgun (WGS) entry which is preliminary data.</text>
</comment>
<dbReference type="PANTHER" id="PTHR38479:SF2">
    <property type="entry name" value="WINGED HELIX DNA-BINDING DOMAIN-CONTAINING PROTEIN"/>
    <property type="match status" value="1"/>
</dbReference>
<accession>A0ABP8KDW2</accession>
<evidence type="ECO:0000313" key="1">
    <source>
        <dbReference type="EMBL" id="GAA4404903.1"/>
    </source>
</evidence>
<gene>
    <name evidence="1" type="ORF">GCM10023168_18090</name>
</gene>
<evidence type="ECO:0000313" key="2">
    <source>
        <dbReference type="Proteomes" id="UP001500945"/>
    </source>
</evidence>
<dbReference type="EMBL" id="BAABGM010000011">
    <property type="protein sequence ID" value="GAA4404903.1"/>
    <property type="molecule type" value="Genomic_DNA"/>
</dbReference>
<organism evidence="1 2">
    <name type="scientific">Fodinibacter luteus</name>
    <dbReference type="NCBI Taxonomy" id="552064"/>
    <lineage>
        <taxon>Bacteria</taxon>
        <taxon>Bacillati</taxon>
        <taxon>Actinomycetota</taxon>
        <taxon>Actinomycetes</taxon>
        <taxon>Micrococcales</taxon>
        <taxon>Intrasporangiaceae</taxon>
        <taxon>Fodinibacter (ex Wang et al. 2009)</taxon>
    </lineage>
</organism>
<proteinExistence type="predicted"/>
<protein>
    <submittedName>
        <fullName evidence="1">Crosslink repair DNA glycosylase YcaQ family protein</fullName>
    </submittedName>
</protein>
<dbReference type="InterPro" id="IPR009351">
    <property type="entry name" value="AlkZ-like"/>
</dbReference>
<sequence length="374" mass="41256">MSTQAEASVTWPQALSWRLQRHLLDPVGSGSVADVVRRLGAVLSMDESLAELAVRTRLATSRPGELAKAIADGEVIEVFAFRGSMHHLSPEEGGIYLALRSAGRQWERASWVEYYGLTPAAWPDFRAAVREALGDQPLTLVELGEAVSRHRAYRHLKPVFDEGASTLIKPLTWQGDMSFGPPRDGQRTFRRVDTNPRWRGIPDLDDAGPRAITAYLGTYGPATRDHLHYWLVDGLSAGRRRVDSWFAALGDELAAVDVEGTQAYVLRTDVAALESAQPSRAVRLLPGHDQWVIGPGTKDTHVTPSSRRELMTRKANPVIAGGVVCGTWARRGDELTVTWLDEQRRPDSVIEEQVGRLSDLLGTDLGLRLIPHRG</sequence>
<dbReference type="Proteomes" id="UP001500945">
    <property type="component" value="Unassembled WGS sequence"/>
</dbReference>
<reference evidence="2" key="1">
    <citation type="journal article" date="2019" name="Int. J. Syst. Evol. Microbiol.">
        <title>The Global Catalogue of Microorganisms (GCM) 10K type strain sequencing project: providing services to taxonomists for standard genome sequencing and annotation.</title>
        <authorList>
            <consortium name="The Broad Institute Genomics Platform"/>
            <consortium name="The Broad Institute Genome Sequencing Center for Infectious Disease"/>
            <person name="Wu L."/>
            <person name="Ma J."/>
        </authorList>
    </citation>
    <scope>NUCLEOTIDE SEQUENCE [LARGE SCALE GENOMIC DNA]</scope>
    <source>
        <strain evidence="2">JCM 17809</strain>
    </source>
</reference>
<dbReference type="Pfam" id="PF06224">
    <property type="entry name" value="AlkZ-like"/>
    <property type="match status" value="1"/>
</dbReference>
<name>A0ABP8KDW2_9MICO</name>